<dbReference type="SMART" id="SM00100">
    <property type="entry name" value="cNMP"/>
    <property type="match status" value="2"/>
</dbReference>
<evidence type="ECO:0000256" key="11">
    <source>
        <dbReference type="ARBA" id="ARBA00047298"/>
    </source>
</evidence>
<keyword evidence="7 13" id="KW-0547">Nucleotide-binding</keyword>
<dbReference type="GO" id="GO:0005737">
    <property type="term" value="C:cytoplasm"/>
    <property type="evidence" value="ECO:0007669"/>
    <property type="project" value="UniProtKB-ARBA"/>
</dbReference>
<evidence type="ECO:0000256" key="18">
    <source>
        <dbReference type="SAM" id="MobiDB-lite"/>
    </source>
</evidence>
<evidence type="ECO:0000313" key="23">
    <source>
        <dbReference type="Proteomes" id="UP000186922"/>
    </source>
</evidence>
<evidence type="ECO:0000256" key="8">
    <source>
        <dbReference type="ARBA" id="ARBA00022777"/>
    </source>
</evidence>
<keyword evidence="17" id="KW-0175">Coiled coil</keyword>
<keyword evidence="23" id="KW-1185">Reference proteome</keyword>
<evidence type="ECO:0000256" key="2">
    <source>
        <dbReference type="ARBA" id="ARBA00006352"/>
    </source>
</evidence>
<evidence type="ECO:0000256" key="10">
    <source>
        <dbReference type="ARBA" id="ARBA00022992"/>
    </source>
</evidence>
<dbReference type="Gene3D" id="3.30.200.20">
    <property type="entry name" value="Phosphorylase Kinase, domain 1"/>
    <property type="match status" value="1"/>
</dbReference>
<keyword evidence="4 13" id="KW-0723">Serine/threonine-protein kinase</keyword>
<accession>A0A1D1VFP6</accession>
<evidence type="ECO:0000256" key="17">
    <source>
        <dbReference type="SAM" id="Coils"/>
    </source>
</evidence>
<dbReference type="PIRSF" id="PIRSF000559">
    <property type="entry name" value="cGMP-dep_kinase"/>
    <property type="match status" value="1"/>
</dbReference>
<evidence type="ECO:0000259" key="19">
    <source>
        <dbReference type="PROSITE" id="PS50011"/>
    </source>
</evidence>
<feature type="coiled-coil region" evidence="17">
    <location>
        <begin position="71"/>
        <end position="119"/>
    </location>
</feature>
<dbReference type="InterPro" id="IPR018488">
    <property type="entry name" value="cNMP-bd_CS"/>
</dbReference>
<feature type="domain" description="Cyclic nucleotide-binding" evidence="20">
    <location>
        <begin position="303"/>
        <end position="409"/>
    </location>
</feature>
<evidence type="ECO:0000256" key="9">
    <source>
        <dbReference type="ARBA" id="ARBA00022840"/>
    </source>
</evidence>
<evidence type="ECO:0000256" key="5">
    <source>
        <dbReference type="ARBA" id="ARBA00022535"/>
    </source>
</evidence>
<proteinExistence type="inferred from homology"/>
<dbReference type="PANTHER" id="PTHR24353:SF111">
    <property type="match status" value="1"/>
</dbReference>
<name>A0A1D1VFP6_RAMVA</name>
<dbReference type="InterPro" id="IPR014710">
    <property type="entry name" value="RmlC-like_jellyroll"/>
</dbReference>
<dbReference type="CDD" id="cd12083">
    <property type="entry name" value="DD_cGKI"/>
    <property type="match status" value="1"/>
</dbReference>
<evidence type="ECO:0000256" key="4">
    <source>
        <dbReference type="ARBA" id="ARBA00022527"/>
    </source>
</evidence>
<dbReference type="SUPFAM" id="SSF51206">
    <property type="entry name" value="cAMP-binding domain-like"/>
    <property type="match status" value="2"/>
</dbReference>
<evidence type="ECO:0000256" key="15">
    <source>
        <dbReference type="PIRSR" id="PIRSR000559-2"/>
    </source>
</evidence>
<dbReference type="EMBL" id="BDGG01000006">
    <property type="protein sequence ID" value="GAV00455.1"/>
    <property type="molecule type" value="Genomic_DNA"/>
</dbReference>
<dbReference type="InterPro" id="IPR008271">
    <property type="entry name" value="Ser/Thr_kinase_AS"/>
</dbReference>
<keyword evidence="10 13" id="KW-0142">cGMP-binding</keyword>
<dbReference type="OrthoDB" id="63267at2759"/>
<feature type="binding site" evidence="15">
    <location>
        <begin position="449"/>
        <end position="457"/>
    </location>
    <ligand>
        <name>ATP</name>
        <dbReference type="ChEBI" id="CHEBI:30616"/>
    </ligand>
</feature>
<dbReference type="Gene3D" id="1.20.5.170">
    <property type="match status" value="1"/>
</dbReference>
<evidence type="ECO:0000256" key="12">
    <source>
        <dbReference type="ARBA" id="ARBA00047462"/>
    </source>
</evidence>
<keyword evidence="9 13" id="KW-0067">ATP-binding</keyword>
<dbReference type="PROSITE" id="PS50011">
    <property type="entry name" value="PROTEIN_KINASE_DOM"/>
    <property type="match status" value="1"/>
</dbReference>
<organism evidence="22 23">
    <name type="scientific">Ramazzottius varieornatus</name>
    <name type="common">Water bear</name>
    <name type="synonym">Tardigrade</name>
    <dbReference type="NCBI Taxonomy" id="947166"/>
    <lineage>
        <taxon>Eukaryota</taxon>
        <taxon>Metazoa</taxon>
        <taxon>Ecdysozoa</taxon>
        <taxon>Tardigrada</taxon>
        <taxon>Eutardigrada</taxon>
        <taxon>Parachela</taxon>
        <taxon>Hypsibioidea</taxon>
        <taxon>Ramazzottiidae</taxon>
        <taxon>Ramazzottius</taxon>
    </lineage>
</organism>
<evidence type="ECO:0000256" key="7">
    <source>
        <dbReference type="ARBA" id="ARBA00022741"/>
    </source>
</evidence>
<protein>
    <recommendedName>
        <fullName evidence="3 13">cGMP-dependent protein kinase</fullName>
        <ecNumber evidence="3 13">2.7.11.12</ecNumber>
    </recommendedName>
</protein>
<feature type="binding site" evidence="15 16">
    <location>
        <position position="473"/>
    </location>
    <ligand>
        <name>ATP</name>
        <dbReference type="ChEBI" id="CHEBI:30616"/>
    </ligand>
</feature>
<dbReference type="CDD" id="cd05572">
    <property type="entry name" value="STKc_cGK"/>
    <property type="match status" value="1"/>
</dbReference>
<dbReference type="InterPro" id="IPR018490">
    <property type="entry name" value="cNMP-bd_dom_sf"/>
</dbReference>
<feature type="domain" description="Cyclic nucleotide-binding" evidence="20">
    <location>
        <begin position="185"/>
        <end position="300"/>
    </location>
</feature>
<dbReference type="GO" id="GO:0004692">
    <property type="term" value="F:cGMP-dependent protein kinase activity"/>
    <property type="evidence" value="ECO:0007669"/>
    <property type="project" value="UniProtKB-EC"/>
</dbReference>
<dbReference type="FunFam" id="2.60.120.10:FF:000072">
    <property type="entry name" value="cGMP-dependent protein kinase"/>
    <property type="match status" value="1"/>
</dbReference>
<evidence type="ECO:0000256" key="16">
    <source>
        <dbReference type="PROSITE-ProRule" id="PRU10141"/>
    </source>
</evidence>
<dbReference type="PROSITE" id="PS00889">
    <property type="entry name" value="CNMP_BINDING_2"/>
    <property type="match status" value="2"/>
</dbReference>
<dbReference type="FunFam" id="1.10.510.10:FF:000096">
    <property type="entry name" value="cGMP-dependent protein kinase"/>
    <property type="match status" value="1"/>
</dbReference>
<dbReference type="InterPro" id="IPR000595">
    <property type="entry name" value="cNMP-bd_dom"/>
</dbReference>
<evidence type="ECO:0000256" key="3">
    <source>
        <dbReference type="ARBA" id="ARBA00012428"/>
    </source>
</evidence>
<reference evidence="22 23" key="1">
    <citation type="journal article" date="2016" name="Nat. Commun.">
        <title>Extremotolerant tardigrade genome and improved radiotolerance of human cultured cells by tardigrade-unique protein.</title>
        <authorList>
            <person name="Hashimoto T."/>
            <person name="Horikawa D.D."/>
            <person name="Saito Y."/>
            <person name="Kuwahara H."/>
            <person name="Kozuka-Hata H."/>
            <person name="Shin-I T."/>
            <person name="Minakuchi Y."/>
            <person name="Ohishi K."/>
            <person name="Motoyama A."/>
            <person name="Aizu T."/>
            <person name="Enomoto A."/>
            <person name="Kondo K."/>
            <person name="Tanaka S."/>
            <person name="Hara Y."/>
            <person name="Koshikawa S."/>
            <person name="Sagara H."/>
            <person name="Miura T."/>
            <person name="Yokobori S."/>
            <person name="Miyagawa K."/>
            <person name="Suzuki Y."/>
            <person name="Kubo T."/>
            <person name="Oyama M."/>
            <person name="Kohara Y."/>
            <person name="Fujiyama A."/>
            <person name="Arakawa K."/>
            <person name="Katayama T."/>
            <person name="Toyoda A."/>
            <person name="Kunieda T."/>
        </authorList>
    </citation>
    <scope>NUCLEOTIDE SEQUENCE [LARGE SCALE GENOMIC DNA]</scope>
    <source>
        <strain evidence="22 23">YOKOZUNA-1</strain>
    </source>
</reference>
<dbReference type="PROSITE" id="PS51285">
    <property type="entry name" value="AGC_KINASE_CTER"/>
    <property type="match status" value="1"/>
</dbReference>
<dbReference type="PANTHER" id="PTHR24353">
    <property type="entry name" value="CYCLIC NUCLEOTIDE-DEPENDENT PROTEIN KINASE"/>
    <property type="match status" value="1"/>
</dbReference>
<feature type="active site" description="Proton acceptor" evidence="14">
    <location>
        <position position="567"/>
    </location>
</feature>
<dbReference type="PRINTS" id="PR00104">
    <property type="entry name" value="CGMPKINASE"/>
</dbReference>
<feature type="domain" description="Protein kinase" evidence="19">
    <location>
        <begin position="443"/>
        <end position="702"/>
    </location>
</feature>
<dbReference type="PROSITE" id="PS00108">
    <property type="entry name" value="PROTEIN_KINASE_ST"/>
    <property type="match status" value="1"/>
</dbReference>
<dbReference type="EC" id="2.7.11.12" evidence="3 13"/>
<dbReference type="Pfam" id="PF00027">
    <property type="entry name" value="cNMP_binding"/>
    <property type="match status" value="2"/>
</dbReference>
<dbReference type="InterPro" id="IPR000961">
    <property type="entry name" value="AGC-kinase_C"/>
</dbReference>
<evidence type="ECO:0000313" key="22">
    <source>
        <dbReference type="EMBL" id="GAV00455.1"/>
    </source>
</evidence>
<evidence type="ECO:0000256" key="14">
    <source>
        <dbReference type="PIRSR" id="PIRSR000559-1"/>
    </source>
</evidence>
<evidence type="ECO:0000256" key="6">
    <source>
        <dbReference type="ARBA" id="ARBA00022679"/>
    </source>
</evidence>
<dbReference type="PROSITE" id="PS00107">
    <property type="entry name" value="PROTEIN_KINASE_ATP"/>
    <property type="match status" value="1"/>
</dbReference>
<feature type="domain" description="AGC-kinase C-terminal" evidence="21">
    <location>
        <begin position="703"/>
        <end position="753"/>
    </location>
</feature>
<feature type="region of interest" description="Disordered" evidence="18">
    <location>
        <begin position="726"/>
        <end position="753"/>
    </location>
</feature>
<keyword evidence="5 13" id="KW-0140">cGMP</keyword>
<keyword evidence="8 13" id="KW-0418">Kinase</keyword>
<evidence type="ECO:0000256" key="13">
    <source>
        <dbReference type="PIRNR" id="PIRNR000559"/>
    </source>
</evidence>
<dbReference type="SMART" id="SM00220">
    <property type="entry name" value="S_TKc"/>
    <property type="match status" value="1"/>
</dbReference>
<comment type="cofactor">
    <cofactor evidence="1">
        <name>Mg(2+)</name>
        <dbReference type="ChEBI" id="CHEBI:18420"/>
    </cofactor>
</comment>
<dbReference type="InterPro" id="IPR035014">
    <property type="entry name" value="STKc_cGK"/>
</dbReference>
<dbReference type="SUPFAM" id="SSF56112">
    <property type="entry name" value="Protein kinase-like (PK-like)"/>
    <property type="match status" value="1"/>
</dbReference>
<comment type="catalytic activity">
    <reaction evidence="11 13">
        <text>L-threonyl-[protein] + ATP = O-phospho-L-threonyl-[protein] + ADP + H(+)</text>
        <dbReference type="Rhea" id="RHEA:46608"/>
        <dbReference type="Rhea" id="RHEA-COMP:11060"/>
        <dbReference type="Rhea" id="RHEA-COMP:11605"/>
        <dbReference type="ChEBI" id="CHEBI:15378"/>
        <dbReference type="ChEBI" id="CHEBI:30013"/>
        <dbReference type="ChEBI" id="CHEBI:30616"/>
        <dbReference type="ChEBI" id="CHEBI:61977"/>
        <dbReference type="ChEBI" id="CHEBI:456216"/>
        <dbReference type="EC" id="2.7.11.12"/>
    </reaction>
</comment>
<dbReference type="InterPro" id="IPR000719">
    <property type="entry name" value="Prot_kinase_dom"/>
</dbReference>
<dbReference type="AlphaFoldDB" id="A0A1D1VFP6"/>
<comment type="caution">
    <text evidence="22">The sequence shown here is derived from an EMBL/GenBank/DDBJ whole genome shotgun (WGS) entry which is preliminary data.</text>
</comment>
<dbReference type="CDD" id="cd00038">
    <property type="entry name" value="CAP_ED"/>
    <property type="match status" value="2"/>
</dbReference>
<dbReference type="GO" id="GO:0030553">
    <property type="term" value="F:cGMP binding"/>
    <property type="evidence" value="ECO:0007669"/>
    <property type="project" value="UniProtKB-KW"/>
</dbReference>
<dbReference type="Gene3D" id="1.10.510.10">
    <property type="entry name" value="Transferase(Phosphotransferase) domain 1"/>
    <property type="match status" value="1"/>
</dbReference>
<dbReference type="Proteomes" id="UP000186922">
    <property type="component" value="Unassembled WGS sequence"/>
</dbReference>
<comment type="catalytic activity">
    <reaction evidence="12">
        <text>L-seryl-[protein] + ATP = O-phospho-L-seryl-[protein] + ADP + H(+)</text>
        <dbReference type="Rhea" id="RHEA:17989"/>
        <dbReference type="Rhea" id="RHEA-COMP:9863"/>
        <dbReference type="Rhea" id="RHEA-COMP:11604"/>
        <dbReference type="ChEBI" id="CHEBI:15378"/>
        <dbReference type="ChEBI" id="CHEBI:29999"/>
        <dbReference type="ChEBI" id="CHEBI:30616"/>
        <dbReference type="ChEBI" id="CHEBI:83421"/>
        <dbReference type="ChEBI" id="CHEBI:456216"/>
        <dbReference type="EC" id="2.7.11.12"/>
    </reaction>
</comment>
<dbReference type="GO" id="GO:0106310">
    <property type="term" value="F:protein serine kinase activity"/>
    <property type="evidence" value="ECO:0007669"/>
    <property type="project" value="RHEA"/>
</dbReference>
<gene>
    <name evidence="22" type="primary">RvY_11299</name>
    <name evidence="22" type="synonym">RvY_11299.1</name>
    <name evidence="22" type="ORF">RvY_11299-1</name>
</gene>
<evidence type="ECO:0000259" key="20">
    <source>
        <dbReference type="PROSITE" id="PS50042"/>
    </source>
</evidence>
<dbReference type="Gene3D" id="2.60.120.10">
    <property type="entry name" value="Jelly Rolls"/>
    <property type="match status" value="2"/>
</dbReference>
<evidence type="ECO:0000256" key="1">
    <source>
        <dbReference type="ARBA" id="ARBA00001946"/>
    </source>
</evidence>
<dbReference type="STRING" id="947166.A0A1D1VFP6"/>
<dbReference type="InterPro" id="IPR017441">
    <property type="entry name" value="Protein_kinase_ATP_BS"/>
</dbReference>
<dbReference type="InterPro" id="IPR011009">
    <property type="entry name" value="Kinase-like_dom_sf"/>
</dbReference>
<dbReference type="Pfam" id="PF00069">
    <property type="entry name" value="Pkinase"/>
    <property type="match status" value="1"/>
</dbReference>
<dbReference type="GO" id="GO:0005524">
    <property type="term" value="F:ATP binding"/>
    <property type="evidence" value="ECO:0007669"/>
    <property type="project" value="UniProtKB-UniRule"/>
</dbReference>
<dbReference type="FunFam" id="2.60.120.10:FF:000064">
    <property type="entry name" value="cGMP-dependent protein kinase, isozyme"/>
    <property type="match status" value="1"/>
</dbReference>
<keyword evidence="6 13" id="KW-0808">Transferase</keyword>
<comment type="similarity">
    <text evidence="2 13">Belongs to the protein kinase superfamily. AGC Ser/Thr protein kinase family. cGMP subfamily.</text>
</comment>
<sequence>MVLSFKAGWSRLCSCARGYRHNKHSPATPTSTAKEDESCEELTDGWILQPNLSSVSPSSLEAVTMYNHSILLTKMTKKKETQQTLEELQRRLKMKDEYIERLEHDLREKSEIITRLNSLVDKYQSVFSTSQSLLSGPKRRRNAGVSAEPLRGTQAMEFRKDSIKKYDKGKKSKATIKQAILENDFMKNYDQQEISEIVDCMYYVEYAADELIIKEGEDGKVMYVLEDGEVEVTKDGKKLCSMGPGKVFGELAILYNTKRTATIRAVVPCKVWAIDRQSFQMIMMRQGIVKQEEYMKFLKSVPAMKALPQETLARMADVIDEYHYNNGEYIVRQGARGDTFFIISNGRVKVTRKASENDEEKYIRHLEKGDFFGEKALRGEEMRTANIIADSKDGVSCLVMDRESFNQMLLSLEALSRTYDDDTENINVRGVRGEYANLKLSDLVVIATLGIGGFGRVELVQTVHDQSKTFALKTMKKSHIVETRQQEHIMSEKRILEECNSEFIVKLYRTFKDRKYLYMMLECLQGGEVWTVLRDRGSFDEPIAKFYTGCVVEALAYLHSRGIIYRDLKPENMLLDSKGYVKLVDFGFAKRLGIGRKTWTFCGTPEYVAPEIILNKGHDLSADYWSLGILMYELLTGSPPFTAVDPMRTYNIILRGIDAIEFHRKITRVAANLIKKLCRDNPSERLGAGKGGFNDVKKHQWFTGFNWEGLQKGKLEAPIIPKIASPTDHSNFDSYPGDDEVPPDDITGWDKDF</sequence>
<dbReference type="PROSITE" id="PS00888">
    <property type="entry name" value="CNMP_BINDING_1"/>
    <property type="match status" value="2"/>
</dbReference>
<evidence type="ECO:0000259" key="21">
    <source>
        <dbReference type="PROSITE" id="PS51285"/>
    </source>
</evidence>
<dbReference type="SMART" id="SM00133">
    <property type="entry name" value="S_TK_X"/>
    <property type="match status" value="1"/>
</dbReference>
<dbReference type="InterPro" id="IPR002374">
    <property type="entry name" value="cGMP_dep_kinase"/>
</dbReference>
<dbReference type="PROSITE" id="PS50042">
    <property type="entry name" value="CNMP_BINDING_3"/>
    <property type="match status" value="2"/>
</dbReference>